<dbReference type="PANTHER" id="PTHR32309:SF13">
    <property type="entry name" value="FERRIC ENTEROBACTIN TRANSPORT PROTEIN FEPE"/>
    <property type="match status" value="1"/>
</dbReference>
<feature type="domain" description="Tyrosine-protein kinase G-rich" evidence="10">
    <location>
        <begin position="281"/>
        <end position="352"/>
    </location>
</feature>
<evidence type="ECO:0000256" key="6">
    <source>
        <dbReference type="ARBA" id="ARBA00022989"/>
    </source>
</evidence>
<evidence type="ECO:0000256" key="8">
    <source>
        <dbReference type="SAM" id="Phobius"/>
    </source>
</evidence>
<keyword evidence="7 8" id="KW-0472">Membrane</keyword>
<comment type="subcellular location">
    <subcellularLocation>
        <location evidence="1">Cell membrane</location>
        <topology evidence="1">Multi-pass membrane protein</topology>
    </subcellularLocation>
</comment>
<dbReference type="InterPro" id="IPR005702">
    <property type="entry name" value="Wzc-like_C"/>
</dbReference>
<evidence type="ECO:0000256" key="3">
    <source>
        <dbReference type="ARBA" id="ARBA00022692"/>
    </source>
</evidence>
<organism evidence="11 12">
    <name type="scientific">Devosia crocina</name>
    <dbReference type="NCBI Taxonomy" id="429728"/>
    <lineage>
        <taxon>Bacteria</taxon>
        <taxon>Pseudomonadati</taxon>
        <taxon>Pseudomonadota</taxon>
        <taxon>Alphaproteobacteria</taxon>
        <taxon>Hyphomicrobiales</taxon>
        <taxon>Devosiaceae</taxon>
        <taxon>Devosia</taxon>
    </lineage>
</organism>
<dbReference type="AlphaFoldDB" id="A0A1I7N1J4"/>
<evidence type="ECO:0000313" key="11">
    <source>
        <dbReference type="EMBL" id="SFV28505.1"/>
    </source>
</evidence>
<dbReference type="GO" id="GO:0005886">
    <property type="term" value="C:plasma membrane"/>
    <property type="evidence" value="ECO:0007669"/>
    <property type="project" value="UniProtKB-SubCell"/>
</dbReference>
<keyword evidence="12" id="KW-1185">Reference proteome</keyword>
<feature type="domain" description="Polysaccharide chain length determinant N-terminal" evidence="9">
    <location>
        <begin position="7"/>
        <end position="96"/>
    </location>
</feature>
<dbReference type="STRING" id="429728.SAMN05216456_0532"/>
<dbReference type="PANTHER" id="PTHR32309">
    <property type="entry name" value="TYROSINE-PROTEIN KINASE"/>
    <property type="match status" value="1"/>
</dbReference>
<reference evidence="11 12" key="1">
    <citation type="submission" date="2016-10" db="EMBL/GenBank/DDBJ databases">
        <authorList>
            <person name="de Groot N.N."/>
        </authorList>
    </citation>
    <scope>NUCLEOTIDE SEQUENCE [LARGE SCALE GENOMIC DNA]</scope>
    <source>
        <strain evidence="11 12">IPL20</strain>
    </source>
</reference>
<gene>
    <name evidence="11" type="ORF">SAMN05216456_0532</name>
</gene>
<dbReference type="InterPro" id="IPR050445">
    <property type="entry name" value="Bact_polysacc_biosynth/exp"/>
</dbReference>
<keyword evidence="6 8" id="KW-1133">Transmembrane helix</keyword>
<keyword evidence="5" id="KW-0067">ATP-binding</keyword>
<dbReference type="Pfam" id="PF13807">
    <property type="entry name" value="GNVR"/>
    <property type="match status" value="1"/>
</dbReference>
<evidence type="ECO:0000256" key="7">
    <source>
        <dbReference type="ARBA" id="ARBA00023136"/>
    </source>
</evidence>
<accession>A0A1I7N1J4</accession>
<evidence type="ECO:0000259" key="9">
    <source>
        <dbReference type="Pfam" id="PF02706"/>
    </source>
</evidence>
<dbReference type="EMBL" id="FPCK01000001">
    <property type="protein sequence ID" value="SFV28505.1"/>
    <property type="molecule type" value="Genomic_DNA"/>
</dbReference>
<evidence type="ECO:0000259" key="10">
    <source>
        <dbReference type="Pfam" id="PF13807"/>
    </source>
</evidence>
<evidence type="ECO:0000256" key="1">
    <source>
        <dbReference type="ARBA" id="ARBA00004651"/>
    </source>
</evidence>
<name>A0A1I7N1J4_9HYPH</name>
<dbReference type="InterPro" id="IPR032807">
    <property type="entry name" value="GNVR"/>
</dbReference>
<dbReference type="InterPro" id="IPR027417">
    <property type="entry name" value="P-loop_NTPase"/>
</dbReference>
<protein>
    <submittedName>
        <fullName evidence="11">Chromosome partitioning ATPase, Mrp family, contains Fe-S cluster</fullName>
    </submittedName>
</protein>
<dbReference type="Pfam" id="PF02706">
    <property type="entry name" value="Wzz"/>
    <property type="match status" value="1"/>
</dbReference>
<dbReference type="RefSeq" id="WP_092420546.1">
    <property type="nucleotide sequence ID" value="NZ_FPCK01000001.1"/>
</dbReference>
<dbReference type="InterPro" id="IPR003856">
    <property type="entry name" value="LPS_length_determ_N"/>
</dbReference>
<evidence type="ECO:0000256" key="4">
    <source>
        <dbReference type="ARBA" id="ARBA00022741"/>
    </source>
</evidence>
<keyword evidence="2" id="KW-1003">Cell membrane</keyword>
<dbReference type="CDD" id="cd05387">
    <property type="entry name" value="BY-kinase"/>
    <property type="match status" value="1"/>
</dbReference>
<evidence type="ECO:0000256" key="5">
    <source>
        <dbReference type="ARBA" id="ARBA00022840"/>
    </source>
</evidence>
<evidence type="ECO:0000313" key="12">
    <source>
        <dbReference type="Proteomes" id="UP000199074"/>
    </source>
</evidence>
<evidence type="ECO:0000256" key="2">
    <source>
        <dbReference type="ARBA" id="ARBA00022475"/>
    </source>
</evidence>
<sequence>MQALDEEQIDLRAVLDLLRRKIWLILIVASAGMVVAAGAISAMPLRYTASALILVDTAGRDVLDGGRVQPSAGWDNARVESEVEILRSQPIMLEALERSDLQRDPSFQPMPGWGQRLSAIFGVGPGVAPTEAEKRDTAIERLRSALLVQRRGLTYVIAVNATADAPQLAARMANAVAEAHIALQTEDKERGIRMTLTLLEARLSQAASDLNSSKAALDIFLHRTLPLAAEREERPDAAQATAGGFHGELVSSDSIGQQDTGAGEAIVATDLPPTMLASFFALQESVELAQSNYRQLLKRTNELRLDAELQIADSRIIAAAALPSTPSSPSRRLLLALAFVACLGIGVGSAFANDALTGGFTSQEQMEATTGHPVLTSVPIEKMAPTGAASLADSVVLAPRAPFAEAMRHLQLGLDQTLGSGQGVIAGKVILVTSAMPREGKTTSALALARTYAQAGKRVILVEADLRTPELHRHLGETGHGGLVDFLLGDEGGGAQKPLVTADPMSGAWTILGAAGKENGAERLLAGRGFAALMDTARRHYDIILVDTPSVSLAADGAYLLRYADAVLVLVRHALTPQRSLLRSLTLLERANFAQVPIVLTLVASPNA</sequence>
<proteinExistence type="predicted"/>
<dbReference type="SUPFAM" id="SSF52540">
    <property type="entry name" value="P-loop containing nucleoside triphosphate hydrolases"/>
    <property type="match status" value="1"/>
</dbReference>
<dbReference type="Proteomes" id="UP000199074">
    <property type="component" value="Unassembled WGS sequence"/>
</dbReference>
<feature type="transmembrane region" description="Helical" evidence="8">
    <location>
        <begin position="22"/>
        <end position="43"/>
    </location>
</feature>
<dbReference type="GO" id="GO:0004713">
    <property type="term" value="F:protein tyrosine kinase activity"/>
    <property type="evidence" value="ECO:0007669"/>
    <property type="project" value="TreeGrafter"/>
</dbReference>
<keyword evidence="3 8" id="KW-0812">Transmembrane</keyword>
<dbReference type="OrthoDB" id="230260at2"/>
<dbReference type="Gene3D" id="3.40.50.300">
    <property type="entry name" value="P-loop containing nucleotide triphosphate hydrolases"/>
    <property type="match status" value="1"/>
</dbReference>
<keyword evidence="4" id="KW-0547">Nucleotide-binding</keyword>